<protein>
    <recommendedName>
        <fullName evidence="2">DUF7092 domain-containing protein</fullName>
    </recommendedName>
</protein>
<sequence>MTDVYSTNARWFNGRDPRPRMALVRIHGQHLELVPHSSESSAGWPRGVAGDDAAFEWQGSSRRYARKLLKVGERWRGTPVPVQLPDGGTVLLSADSAVAKALASQGLATRLMGSWTGVAASLALLLTLLIGASVLVNAYGRTAWDAWLGVFAAAEAALPAPAAAAAPAEPAGFATGSPAAFGLNSPITSRLPRSRYGTG</sequence>
<gene>
    <name evidence="3" type="ORF">FHS28_004674</name>
</gene>
<keyword evidence="1" id="KW-1133">Transmembrane helix</keyword>
<dbReference type="Pfam" id="PF23368">
    <property type="entry name" value="DUF7092"/>
    <property type="match status" value="1"/>
</dbReference>
<feature type="domain" description="DUF7092" evidence="2">
    <location>
        <begin position="7"/>
        <end position="104"/>
    </location>
</feature>
<comment type="caution">
    <text evidence="3">The sequence shown here is derived from an EMBL/GenBank/DDBJ whole genome shotgun (WGS) entry which is preliminary data.</text>
</comment>
<keyword evidence="1" id="KW-0812">Transmembrane</keyword>
<feature type="transmembrane region" description="Helical" evidence="1">
    <location>
        <begin position="115"/>
        <end position="139"/>
    </location>
</feature>
<proteinExistence type="predicted"/>
<dbReference type="EMBL" id="JACHXO010000011">
    <property type="protein sequence ID" value="MBB3197247.1"/>
    <property type="molecule type" value="Genomic_DNA"/>
</dbReference>
<accession>A0ABR6H004</accession>
<keyword evidence="4" id="KW-1185">Reference proteome</keyword>
<evidence type="ECO:0000313" key="4">
    <source>
        <dbReference type="Proteomes" id="UP000574369"/>
    </source>
</evidence>
<keyword evidence="1" id="KW-0472">Membrane</keyword>
<organism evidence="3 4">
    <name type="scientific">Roseateles terrae</name>
    <dbReference type="NCBI Taxonomy" id="431060"/>
    <lineage>
        <taxon>Bacteria</taxon>
        <taxon>Pseudomonadati</taxon>
        <taxon>Pseudomonadota</taxon>
        <taxon>Betaproteobacteria</taxon>
        <taxon>Burkholderiales</taxon>
        <taxon>Sphaerotilaceae</taxon>
        <taxon>Roseateles</taxon>
    </lineage>
</organism>
<dbReference type="InterPro" id="IPR055518">
    <property type="entry name" value="DUF7092"/>
</dbReference>
<name>A0ABR6H004_9BURK</name>
<evidence type="ECO:0000259" key="2">
    <source>
        <dbReference type="Pfam" id="PF23368"/>
    </source>
</evidence>
<dbReference type="Proteomes" id="UP000574369">
    <property type="component" value="Unassembled WGS sequence"/>
</dbReference>
<evidence type="ECO:0000313" key="3">
    <source>
        <dbReference type="EMBL" id="MBB3197247.1"/>
    </source>
</evidence>
<evidence type="ECO:0000256" key="1">
    <source>
        <dbReference type="SAM" id="Phobius"/>
    </source>
</evidence>
<reference evidence="3 4" key="1">
    <citation type="submission" date="2020-08" db="EMBL/GenBank/DDBJ databases">
        <title>Genomic Encyclopedia of Type Strains, Phase III (KMG-III): the genomes of soil and plant-associated and newly described type strains.</title>
        <authorList>
            <person name="Whitman W."/>
        </authorList>
    </citation>
    <scope>NUCLEOTIDE SEQUENCE [LARGE SCALE GENOMIC DNA]</scope>
    <source>
        <strain evidence="3 4">CECT 7247</strain>
    </source>
</reference>